<gene>
    <name evidence="2" type="ORF">LITE_LOCUS22067</name>
</gene>
<evidence type="ECO:0000313" key="2">
    <source>
        <dbReference type="EMBL" id="CAI0429321.1"/>
    </source>
</evidence>
<feature type="compositionally biased region" description="Basic and acidic residues" evidence="1">
    <location>
        <begin position="170"/>
        <end position="190"/>
    </location>
</feature>
<protein>
    <submittedName>
        <fullName evidence="2">Uncharacterized protein</fullName>
    </submittedName>
</protein>
<evidence type="ECO:0000256" key="1">
    <source>
        <dbReference type="SAM" id="MobiDB-lite"/>
    </source>
</evidence>
<reference evidence="2" key="1">
    <citation type="submission" date="2022-08" db="EMBL/GenBank/DDBJ databases">
        <authorList>
            <person name="Gutierrez-Valencia J."/>
        </authorList>
    </citation>
    <scope>NUCLEOTIDE SEQUENCE</scope>
</reference>
<sequence>MIMIMIIPTRNLTLHLTAIVVVSHNHLLLLQFPNLLLRLLLPHEMHPHIGIQEQKHNRGVQYRIEHPSSDPIAPSLHEMKQQNSDVADQIPSEQSNLAIEHKGEAGAGQPDCGPEPVPVNRRINHGGEHDSEDLETLREFEPEEGNDGEDDVVEELAEDEAAGGEDGEEGAEHVDESGEVVHVRPEEDPTRGPGSDGETEEPLKRGL</sequence>
<proteinExistence type="predicted"/>
<feature type="region of interest" description="Disordered" evidence="1">
    <location>
        <begin position="103"/>
        <end position="207"/>
    </location>
</feature>
<comment type="caution">
    <text evidence="2">The sequence shown here is derived from an EMBL/GenBank/DDBJ whole genome shotgun (WGS) entry which is preliminary data.</text>
</comment>
<feature type="compositionally biased region" description="Acidic residues" evidence="1">
    <location>
        <begin position="141"/>
        <end position="169"/>
    </location>
</feature>
<accession>A0AAV0L526</accession>
<dbReference type="EMBL" id="CAMGYJ010000006">
    <property type="protein sequence ID" value="CAI0429321.1"/>
    <property type="molecule type" value="Genomic_DNA"/>
</dbReference>
<organism evidence="2 3">
    <name type="scientific">Linum tenue</name>
    <dbReference type="NCBI Taxonomy" id="586396"/>
    <lineage>
        <taxon>Eukaryota</taxon>
        <taxon>Viridiplantae</taxon>
        <taxon>Streptophyta</taxon>
        <taxon>Embryophyta</taxon>
        <taxon>Tracheophyta</taxon>
        <taxon>Spermatophyta</taxon>
        <taxon>Magnoliopsida</taxon>
        <taxon>eudicotyledons</taxon>
        <taxon>Gunneridae</taxon>
        <taxon>Pentapetalae</taxon>
        <taxon>rosids</taxon>
        <taxon>fabids</taxon>
        <taxon>Malpighiales</taxon>
        <taxon>Linaceae</taxon>
        <taxon>Linum</taxon>
    </lineage>
</organism>
<feature type="region of interest" description="Disordered" evidence="1">
    <location>
        <begin position="65"/>
        <end position="90"/>
    </location>
</feature>
<dbReference type="Proteomes" id="UP001154282">
    <property type="component" value="Unassembled WGS sequence"/>
</dbReference>
<name>A0AAV0L526_9ROSI</name>
<dbReference type="AlphaFoldDB" id="A0AAV0L526"/>
<feature type="compositionally biased region" description="Basic and acidic residues" evidence="1">
    <location>
        <begin position="125"/>
        <end position="140"/>
    </location>
</feature>
<evidence type="ECO:0000313" key="3">
    <source>
        <dbReference type="Proteomes" id="UP001154282"/>
    </source>
</evidence>
<keyword evidence="3" id="KW-1185">Reference proteome</keyword>
<feature type="compositionally biased region" description="Polar residues" evidence="1">
    <location>
        <begin position="81"/>
        <end position="90"/>
    </location>
</feature>